<reference evidence="2" key="4">
    <citation type="submission" date="2019-03" db="UniProtKB">
        <authorList>
            <consortium name="EnsemblPlants"/>
        </authorList>
    </citation>
    <scope>IDENTIFICATION</scope>
</reference>
<feature type="region of interest" description="Disordered" evidence="1">
    <location>
        <begin position="70"/>
        <end position="139"/>
    </location>
</feature>
<feature type="compositionally biased region" description="Basic and acidic residues" evidence="1">
    <location>
        <begin position="102"/>
        <end position="117"/>
    </location>
</feature>
<dbReference type="GO" id="GO:0009507">
    <property type="term" value="C:chloroplast"/>
    <property type="evidence" value="ECO:0007669"/>
    <property type="project" value="InterPro"/>
</dbReference>
<reference evidence="3" key="1">
    <citation type="journal article" date="2014" name="Science">
        <title>Ancient hybridizations among the ancestral genomes of bread wheat.</title>
        <authorList>
            <consortium name="International Wheat Genome Sequencing Consortium,"/>
            <person name="Marcussen T."/>
            <person name="Sandve S.R."/>
            <person name="Heier L."/>
            <person name="Spannagl M."/>
            <person name="Pfeifer M."/>
            <person name="Jakobsen K.S."/>
            <person name="Wulff B.B."/>
            <person name="Steuernagel B."/>
            <person name="Mayer K.F."/>
            <person name="Olsen O.A."/>
        </authorList>
    </citation>
    <scope>NUCLEOTIDE SEQUENCE [LARGE SCALE GENOMIC DNA]</scope>
    <source>
        <strain evidence="3">cv. AL8/78</strain>
    </source>
</reference>
<dbReference type="GO" id="GO:0045893">
    <property type="term" value="P:positive regulation of DNA-templated transcription"/>
    <property type="evidence" value="ECO:0007669"/>
    <property type="project" value="TreeGrafter"/>
</dbReference>
<reference evidence="2" key="3">
    <citation type="journal article" date="2017" name="Nature">
        <title>Genome sequence of the progenitor of the wheat D genome Aegilops tauschii.</title>
        <authorList>
            <person name="Luo M.C."/>
            <person name="Gu Y.Q."/>
            <person name="Puiu D."/>
            <person name="Wang H."/>
            <person name="Twardziok S.O."/>
            <person name="Deal K.R."/>
            <person name="Huo N."/>
            <person name="Zhu T."/>
            <person name="Wang L."/>
            <person name="Wang Y."/>
            <person name="McGuire P.E."/>
            <person name="Liu S."/>
            <person name="Long H."/>
            <person name="Ramasamy R.K."/>
            <person name="Rodriguez J.C."/>
            <person name="Van S.L."/>
            <person name="Yuan L."/>
            <person name="Wang Z."/>
            <person name="Xia Z."/>
            <person name="Xiao L."/>
            <person name="Anderson O.D."/>
            <person name="Ouyang S."/>
            <person name="Liang Y."/>
            <person name="Zimin A.V."/>
            <person name="Pertea G."/>
            <person name="Qi P."/>
            <person name="Bennetzen J.L."/>
            <person name="Dai X."/>
            <person name="Dawson M.W."/>
            <person name="Muller H.G."/>
            <person name="Kugler K."/>
            <person name="Rivarola-Duarte L."/>
            <person name="Spannagl M."/>
            <person name="Mayer K.F.X."/>
            <person name="Lu F.H."/>
            <person name="Bevan M.W."/>
            <person name="Leroy P."/>
            <person name="Li P."/>
            <person name="You F.M."/>
            <person name="Sun Q."/>
            <person name="Liu Z."/>
            <person name="Lyons E."/>
            <person name="Wicker T."/>
            <person name="Salzberg S.L."/>
            <person name="Devos K.M."/>
            <person name="Dvorak J."/>
        </authorList>
    </citation>
    <scope>NUCLEOTIDE SEQUENCE [LARGE SCALE GENOMIC DNA]</scope>
    <source>
        <strain evidence="2">cv. AL8/78</strain>
    </source>
</reference>
<dbReference type="GO" id="GO:0090228">
    <property type="term" value="P:positive regulation of red or far-red light signaling pathway"/>
    <property type="evidence" value="ECO:0007669"/>
    <property type="project" value="InterPro"/>
</dbReference>
<protein>
    <submittedName>
        <fullName evidence="2">Uncharacterized protein</fullName>
    </submittedName>
</protein>
<dbReference type="PANTHER" id="PTHR35720">
    <property type="entry name" value="PROTEIN PLASTID TRANSCRIPTIONALLY ACTIVE 12, CHLOROPLASTIC"/>
    <property type="match status" value="1"/>
</dbReference>
<evidence type="ECO:0000313" key="2">
    <source>
        <dbReference type="EnsemblPlants" id="AET3Gv20715500.19"/>
    </source>
</evidence>
<dbReference type="EnsemblPlants" id="AET3Gv20715500.19">
    <property type="protein sequence ID" value="AET3Gv20715500.19"/>
    <property type="gene ID" value="AET3Gv20715500"/>
</dbReference>
<reference evidence="3" key="2">
    <citation type="journal article" date="2017" name="Nat. Plants">
        <title>The Aegilops tauschii genome reveals multiple impacts of transposons.</title>
        <authorList>
            <person name="Zhao G."/>
            <person name="Zou C."/>
            <person name="Li K."/>
            <person name="Wang K."/>
            <person name="Li T."/>
            <person name="Gao L."/>
            <person name="Zhang X."/>
            <person name="Wang H."/>
            <person name="Yang Z."/>
            <person name="Liu X."/>
            <person name="Jiang W."/>
            <person name="Mao L."/>
            <person name="Kong X."/>
            <person name="Jiao Y."/>
            <person name="Jia J."/>
        </authorList>
    </citation>
    <scope>NUCLEOTIDE SEQUENCE [LARGE SCALE GENOMIC DNA]</scope>
    <source>
        <strain evidence="3">cv. AL8/78</strain>
    </source>
</reference>
<dbReference type="Proteomes" id="UP000015105">
    <property type="component" value="Chromosome 3D"/>
</dbReference>
<evidence type="ECO:0000313" key="3">
    <source>
        <dbReference type="Proteomes" id="UP000015105"/>
    </source>
</evidence>
<dbReference type="Gramene" id="AET3Gv20715500.19">
    <property type="protein sequence ID" value="AET3Gv20715500.19"/>
    <property type="gene ID" value="AET3Gv20715500"/>
</dbReference>
<sequence>MYCTFSFQHGIMITKEELDARLMEEEEDINQDITYIPEVKDPMSTAVDIGEHSFNEDSDDDEEVDKAVTLPESLEDEEDGGDEAAEVEGKVSQNWSVLKTTGQDEKPKEKLKKDQMSLKDAINESENLTDFLMDFEEDE</sequence>
<organism evidence="2 3">
    <name type="scientific">Aegilops tauschii subsp. strangulata</name>
    <name type="common">Goatgrass</name>
    <dbReference type="NCBI Taxonomy" id="200361"/>
    <lineage>
        <taxon>Eukaryota</taxon>
        <taxon>Viridiplantae</taxon>
        <taxon>Streptophyta</taxon>
        <taxon>Embryophyta</taxon>
        <taxon>Tracheophyta</taxon>
        <taxon>Spermatophyta</taxon>
        <taxon>Magnoliopsida</taxon>
        <taxon>Liliopsida</taxon>
        <taxon>Poales</taxon>
        <taxon>Poaceae</taxon>
        <taxon>BOP clade</taxon>
        <taxon>Pooideae</taxon>
        <taxon>Triticodae</taxon>
        <taxon>Triticeae</taxon>
        <taxon>Triticinae</taxon>
        <taxon>Aegilops</taxon>
    </lineage>
</organism>
<keyword evidence="3" id="KW-1185">Reference proteome</keyword>
<feature type="compositionally biased region" description="Polar residues" evidence="1">
    <location>
        <begin position="91"/>
        <end position="101"/>
    </location>
</feature>
<evidence type="ECO:0000256" key="1">
    <source>
        <dbReference type="SAM" id="MobiDB-lite"/>
    </source>
</evidence>
<accession>A0A453FLL5</accession>
<dbReference type="GO" id="GO:0009416">
    <property type="term" value="P:response to light stimulus"/>
    <property type="evidence" value="ECO:0007669"/>
    <property type="project" value="InterPro"/>
</dbReference>
<dbReference type="InterPro" id="IPR034581">
    <property type="entry name" value="PTAC12"/>
</dbReference>
<dbReference type="GO" id="GO:0005634">
    <property type="term" value="C:nucleus"/>
    <property type="evidence" value="ECO:0007669"/>
    <property type="project" value="InterPro"/>
</dbReference>
<name>A0A453FLL5_AEGTS</name>
<reference evidence="2" key="5">
    <citation type="journal article" date="2021" name="G3 (Bethesda)">
        <title>Aegilops tauschii genome assembly Aet v5.0 features greater sequence contiguity and improved annotation.</title>
        <authorList>
            <person name="Wang L."/>
            <person name="Zhu T."/>
            <person name="Rodriguez J.C."/>
            <person name="Deal K.R."/>
            <person name="Dubcovsky J."/>
            <person name="McGuire P.E."/>
            <person name="Lux T."/>
            <person name="Spannagl M."/>
            <person name="Mayer K.F.X."/>
            <person name="Baldrich P."/>
            <person name="Meyers B.C."/>
            <person name="Huo N."/>
            <person name="Gu Y.Q."/>
            <person name="Zhou H."/>
            <person name="Devos K.M."/>
            <person name="Bennetzen J.L."/>
            <person name="Unver T."/>
            <person name="Budak H."/>
            <person name="Gulick P.J."/>
            <person name="Galiba G."/>
            <person name="Kalapos B."/>
            <person name="Nelson D.R."/>
            <person name="Li P."/>
            <person name="You F.M."/>
            <person name="Luo M.C."/>
            <person name="Dvorak J."/>
        </authorList>
    </citation>
    <scope>NUCLEOTIDE SEQUENCE [LARGE SCALE GENOMIC DNA]</scope>
    <source>
        <strain evidence="2">cv. AL8/78</strain>
    </source>
</reference>
<dbReference type="PANTHER" id="PTHR35720:SF1">
    <property type="entry name" value="PROTEIN PLASTID TRANSCRIPTIONALLY ACTIVE 12, CHLOROPLASTIC"/>
    <property type="match status" value="1"/>
</dbReference>
<dbReference type="GO" id="GO:0042793">
    <property type="term" value="P:plastid transcription"/>
    <property type="evidence" value="ECO:0007669"/>
    <property type="project" value="TreeGrafter"/>
</dbReference>
<proteinExistence type="predicted"/>
<dbReference type="AlphaFoldDB" id="A0A453FLL5"/>
<feature type="compositionally biased region" description="Acidic residues" evidence="1">
    <location>
        <begin position="73"/>
        <end position="86"/>
    </location>
</feature>